<gene>
    <name evidence="6" type="ORF">HNR68_004309</name>
</gene>
<accession>A0A853AQ12</accession>
<evidence type="ECO:0000256" key="1">
    <source>
        <dbReference type="ARBA" id="ARBA00005177"/>
    </source>
</evidence>
<dbReference type="PANTHER" id="PTHR23300:SF0">
    <property type="entry name" value="METHANETHIOL OXIDASE"/>
    <property type="match status" value="1"/>
</dbReference>
<dbReference type="SUPFAM" id="SSF75011">
    <property type="entry name" value="3-carboxy-cis,cis-mucoante lactonizing enzyme"/>
    <property type="match status" value="1"/>
</dbReference>
<dbReference type="AlphaFoldDB" id="A0A853AQ12"/>
<comment type="pathway">
    <text evidence="1">Organosulfur degradation.</text>
</comment>
<protein>
    <recommendedName>
        <fullName evidence="4">Methanethiol oxidase</fullName>
        <ecNumber evidence="3">1.8.3.4</ecNumber>
    </recommendedName>
</protein>
<dbReference type="GO" id="GO:0008430">
    <property type="term" value="F:selenium binding"/>
    <property type="evidence" value="ECO:0007669"/>
    <property type="project" value="InterPro"/>
</dbReference>
<evidence type="ECO:0000256" key="4">
    <source>
        <dbReference type="ARBA" id="ARBA00015601"/>
    </source>
</evidence>
<comment type="catalytic activity">
    <reaction evidence="5">
        <text>methanethiol + O2 + H2O = hydrogen sulfide + formaldehyde + H2O2 + H(+)</text>
        <dbReference type="Rhea" id="RHEA:11812"/>
        <dbReference type="ChEBI" id="CHEBI:15377"/>
        <dbReference type="ChEBI" id="CHEBI:15378"/>
        <dbReference type="ChEBI" id="CHEBI:15379"/>
        <dbReference type="ChEBI" id="CHEBI:16007"/>
        <dbReference type="ChEBI" id="CHEBI:16240"/>
        <dbReference type="ChEBI" id="CHEBI:16842"/>
        <dbReference type="ChEBI" id="CHEBI:29919"/>
        <dbReference type="EC" id="1.8.3.4"/>
    </reaction>
</comment>
<dbReference type="InterPro" id="IPR015943">
    <property type="entry name" value="WD40/YVTN_repeat-like_dom_sf"/>
</dbReference>
<comment type="similarity">
    <text evidence="2">Belongs to the selenium-binding protein family.</text>
</comment>
<keyword evidence="7" id="KW-1185">Reference proteome</keyword>
<name>A0A853AQ12_9PSEU</name>
<evidence type="ECO:0000256" key="5">
    <source>
        <dbReference type="ARBA" id="ARBA00047539"/>
    </source>
</evidence>
<dbReference type="InterPro" id="IPR008826">
    <property type="entry name" value="Se-bd"/>
</dbReference>
<dbReference type="Pfam" id="PF05694">
    <property type="entry name" value="SBP56"/>
    <property type="match status" value="1"/>
</dbReference>
<dbReference type="RefSeq" id="WP_179723546.1">
    <property type="nucleotide sequence ID" value="NZ_BAABFH010000001.1"/>
</dbReference>
<reference evidence="6 7" key="1">
    <citation type="submission" date="2020-07" db="EMBL/GenBank/DDBJ databases">
        <title>Sequencing the genomes of 1000 actinobacteria strains.</title>
        <authorList>
            <person name="Klenk H.-P."/>
        </authorList>
    </citation>
    <scope>NUCLEOTIDE SEQUENCE [LARGE SCALE GENOMIC DNA]</scope>
    <source>
        <strain evidence="6 7">DSM 44065</strain>
    </source>
</reference>
<organism evidence="6 7">
    <name type="scientific">Saccharopolyspora hordei</name>
    <dbReference type="NCBI Taxonomy" id="1838"/>
    <lineage>
        <taxon>Bacteria</taxon>
        <taxon>Bacillati</taxon>
        <taxon>Actinomycetota</taxon>
        <taxon>Actinomycetes</taxon>
        <taxon>Pseudonocardiales</taxon>
        <taxon>Pseudonocardiaceae</taxon>
        <taxon>Saccharopolyspora</taxon>
    </lineage>
</organism>
<proteinExistence type="inferred from homology"/>
<dbReference type="EMBL" id="JACCFJ010000001">
    <property type="protein sequence ID" value="NYI85679.1"/>
    <property type="molecule type" value="Genomic_DNA"/>
</dbReference>
<dbReference type="Gene3D" id="2.130.10.10">
    <property type="entry name" value="YVTN repeat-like/Quinoprotein amine dehydrogenase"/>
    <property type="match status" value="1"/>
</dbReference>
<sequence>MSSATGHGVDPTFYRSPSDAIAAPAERLAYVVAFDRAAERPDALVVVDTDPDSSTHGDVVGWVDVPTRGDELHHFGWNACSSAFAHAGHHTDGLQRRYLLLPGLRSSNLHVYDTHPDPRQPELVRTVAAEELAANAGYSRPHTLHCGPDGIYLSCLGAADGADGPGGIAVLDHDDFSVVRAWEADRGPQHLSYDSWWHLNQNTLITSEWGTPSMVEDGVVPELLLRDAYGHALHFWDLAEGRHLQRVDLGEQHQMVLELRPSHDPNATWGFAGVVVSTEDLSASVWRWFRADDGWHAEKVITVPAEPAPAEQLPPVLRPFGAVPPLVTDIDLSVDDRYLYVSCWGTGELKQYDVSDPANPRETGSVRLGGITARQAHPSAPDEPLSGGAQMVEVSRDGRRIYVTNSLYGAWDDQFYPDGVGAWLAGLDTDPATGGLSVDERFFPHGEQFRGLRVHQVRLEGGDASSDSYCHP</sequence>
<evidence type="ECO:0000313" key="6">
    <source>
        <dbReference type="EMBL" id="NYI85679.1"/>
    </source>
</evidence>
<dbReference type="Proteomes" id="UP000587002">
    <property type="component" value="Unassembled WGS sequence"/>
</dbReference>
<evidence type="ECO:0000313" key="7">
    <source>
        <dbReference type="Proteomes" id="UP000587002"/>
    </source>
</evidence>
<dbReference type="PANTHER" id="PTHR23300">
    <property type="entry name" value="METHANETHIOL OXIDASE"/>
    <property type="match status" value="1"/>
</dbReference>
<evidence type="ECO:0000256" key="2">
    <source>
        <dbReference type="ARBA" id="ARBA00005606"/>
    </source>
</evidence>
<dbReference type="EC" id="1.8.3.4" evidence="3"/>
<dbReference type="GO" id="GO:0018549">
    <property type="term" value="F:methanethiol oxidase activity"/>
    <property type="evidence" value="ECO:0007669"/>
    <property type="project" value="UniProtKB-EC"/>
</dbReference>
<comment type="caution">
    <text evidence="6">The sequence shown here is derived from an EMBL/GenBank/DDBJ whole genome shotgun (WGS) entry which is preliminary data.</text>
</comment>
<evidence type="ECO:0000256" key="3">
    <source>
        <dbReference type="ARBA" id="ARBA00012510"/>
    </source>
</evidence>